<feature type="region of interest" description="Disordered" evidence="1">
    <location>
        <begin position="1"/>
        <end position="39"/>
    </location>
</feature>
<proteinExistence type="predicted"/>
<feature type="compositionally biased region" description="Polar residues" evidence="1">
    <location>
        <begin position="1"/>
        <end position="10"/>
    </location>
</feature>
<accession>A0A6A6TH95</accession>
<reference evidence="2" key="1">
    <citation type="journal article" date="2020" name="Stud. Mycol.">
        <title>101 Dothideomycetes genomes: a test case for predicting lifestyles and emergence of pathogens.</title>
        <authorList>
            <person name="Haridas S."/>
            <person name="Albert R."/>
            <person name="Binder M."/>
            <person name="Bloem J."/>
            <person name="Labutti K."/>
            <person name="Salamov A."/>
            <person name="Andreopoulos B."/>
            <person name="Baker S."/>
            <person name="Barry K."/>
            <person name="Bills G."/>
            <person name="Bluhm B."/>
            <person name="Cannon C."/>
            <person name="Castanera R."/>
            <person name="Culley D."/>
            <person name="Daum C."/>
            <person name="Ezra D."/>
            <person name="Gonzalez J."/>
            <person name="Henrissat B."/>
            <person name="Kuo A."/>
            <person name="Liang C."/>
            <person name="Lipzen A."/>
            <person name="Lutzoni F."/>
            <person name="Magnuson J."/>
            <person name="Mondo S."/>
            <person name="Nolan M."/>
            <person name="Ohm R."/>
            <person name="Pangilinan J."/>
            <person name="Park H.-J."/>
            <person name="Ramirez L."/>
            <person name="Alfaro M."/>
            <person name="Sun H."/>
            <person name="Tritt A."/>
            <person name="Yoshinaga Y."/>
            <person name="Zwiers L.-H."/>
            <person name="Turgeon B."/>
            <person name="Goodwin S."/>
            <person name="Spatafora J."/>
            <person name="Crous P."/>
            <person name="Grigoriev I."/>
        </authorList>
    </citation>
    <scope>NUCLEOTIDE SEQUENCE</scope>
    <source>
        <strain evidence="2">CBS 122681</strain>
    </source>
</reference>
<organism evidence="2 3">
    <name type="scientific">Lophiostoma macrostomum CBS 122681</name>
    <dbReference type="NCBI Taxonomy" id="1314788"/>
    <lineage>
        <taxon>Eukaryota</taxon>
        <taxon>Fungi</taxon>
        <taxon>Dikarya</taxon>
        <taxon>Ascomycota</taxon>
        <taxon>Pezizomycotina</taxon>
        <taxon>Dothideomycetes</taxon>
        <taxon>Pleosporomycetidae</taxon>
        <taxon>Pleosporales</taxon>
        <taxon>Lophiostomataceae</taxon>
        <taxon>Lophiostoma</taxon>
    </lineage>
</organism>
<protein>
    <submittedName>
        <fullName evidence="2">Uncharacterized protein</fullName>
    </submittedName>
</protein>
<evidence type="ECO:0000256" key="1">
    <source>
        <dbReference type="SAM" id="MobiDB-lite"/>
    </source>
</evidence>
<dbReference type="EMBL" id="MU004314">
    <property type="protein sequence ID" value="KAF2658587.1"/>
    <property type="molecule type" value="Genomic_DNA"/>
</dbReference>
<evidence type="ECO:0000313" key="2">
    <source>
        <dbReference type="EMBL" id="KAF2658587.1"/>
    </source>
</evidence>
<dbReference type="OrthoDB" id="3811790at2759"/>
<feature type="compositionally biased region" description="Polar residues" evidence="1">
    <location>
        <begin position="22"/>
        <end position="36"/>
    </location>
</feature>
<name>A0A6A6TH95_9PLEO</name>
<evidence type="ECO:0000313" key="3">
    <source>
        <dbReference type="Proteomes" id="UP000799324"/>
    </source>
</evidence>
<sequence length="666" mass="74245">MLRANGQQANKDGRQRPASPSLLHSSLRNGPSSQTMAPHHFPAIASAPTIHGPQPDLIDEASFAASHHTAGYGRDVASSLQTPWPVSSGHFTTAPVASNFGRQNISSSGSTGADGALAGPPLLPYNGVGMFAVAPSGSNDVAGQAPLGYFSSPGAGMPSQQLYQGPAVIPPFVGNLLLSTATTAYSGPTPSMTGWPGNGFNHTIAPHTSSLCSGDRNSVGRAQQASQGQPPHWIAKKRAALRNRLRARRKRLVHRWFPSLAEYTKRWREPSRFEEEMLLLGSKIFHRFKAAKAAKTKDTMPYLTDNQCIAFALLAQHGCEAEARDILKWVDDMIPLYEGRLYDTLGEMSLQYDRTFECTGVQTRDPDDSEAEIHESRIWKLPPGRVNAIFEDLYGGTSPQFWKNPTPRQTSQVSSGLNVLDLCQELMNHIFHYLEFGVPIHVENEEGVMHFFIPFPEREYWSGRLFDDDDGHVIRDELRGEVMKVLGISEPYELLPHTGNSVLDSAAYSSLFTKNEYILHDDHDVTQWGGPTFIALTFLYDIGSIARRHLGRIQFSMYLIPEHNRLMVRMLHLLGQSQHLQDLTVFVYLHDLEDEYRSDPLCIPGMKLLQRFRGLKTVTFRLVGEEEDVALLRDFFDQDMVPKMKIDKILKGEPALLRSSPRLYGV</sequence>
<dbReference type="Proteomes" id="UP000799324">
    <property type="component" value="Unassembled WGS sequence"/>
</dbReference>
<gene>
    <name evidence="2" type="ORF">K491DRAFT_676397</name>
</gene>
<dbReference type="AlphaFoldDB" id="A0A6A6TH95"/>
<keyword evidence="3" id="KW-1185">Reference proteome</keyword>